<dbReference type="Gene3D" id="3.30.460.10">
    <property type="entry name" value="Beta Polymerase, domain 2"/>
    <property type="match status" value="1"/>
</dbReference>
<dbReference type="GO" id="GO:0016740">
    <property type="term" value="F:transferase activity"/>
    <property type="evidence" value="ECO:0007669"/>
    <property type="project" value="UniProtKB-KW"/>
</dbReference>
<name>A0A410QFX9_9FIRM</name>
<evidence type="ECO:0000259" key="1">
    <source>
        <dbReference type="Pfam" id="PF18765"/>
    </source>
</evidence>
<evidence type="ECO:0000313" key="3">
    <source>
        <dbReference type="Proteomes" id="UP000287969"/>
    </source>
</evidence>
<protein>
    <submittedName>
        <fullName evidence="2">Nucleotidyltransferase domain-containing protein</fullName>
    </submittedName>
</protein>
<dbReference type="SUPFAM" id="SSF81301">
    <property type="entry name" value="Nucleotidyltransferase"/>
    <property type="match status" value="1"/>
</dbReference>
<dbReference type="AlphaFoldDB" id="A0A410QFX9"/>
<proteinExistence type="predicted"/>
<accession>A0A410QFX9</accession>
<reference evidence="3" key="1">
    <citation type="submission" date="2019-01" db="EMBL/GenBank/DDBJ databases">
        <title>Draft genomes of a novel of Sporanaerobacter strains.</title>
        <authorList>
            <person name="Ma S."/>
        </authorList>
    </citation>
    <scope>NUCLEOTIDE SEQUENCE [LARGE SCALE GENOMIC DNA]</scope>
    <source>
        <strain evidence="3">NJN-17</strain>
    </source>
</reference>
<dbReference type="RefSeq" id="WP_071140699.1">
    <property type="nucleotide sequence ID" value="NZ_CP035282.1"/>
</dbReference>
<dbReference type="OrthoDB" id="68332at2"/>
<dbReference type="InterPro" id="IPR043519">
    <property type="entry name" value="NT_sf"/>
</dbReference>
<organism evidence="2 3">
    <name type="scientific">Acidilutibacter cellobiosedens</name>
    <dbReference type="NCBI Taxonomy" id="2507161"/>
    <lineage>
        <taxon>Bacteria</taxon>
        <taxon>Bacillati</taxon>
        <taxon>Bacillota</taxon>
        <taxon>Tissierellia</taxon>
        <taxon>Tissierellales</taxon>
        <taxon>Acidilutibacteraceae</taxon>
        <taxon>Acidilutibacter</taxon>
    </lineage>
</organism>
<feature type="domain" description="Polymerase beta nucleotidyltransferase" evidence="1">
    <location>
        <begin position="9"/>
        <end position="62"/>
    </location>
</feature>
<dbReference type="CDD" id="cd05403">
    <property type="entry name" value="NT_KNTase_like"/>
    <property type="match status" value="1"/>
</dbReference>
<dbReference type="KEGG" id="spoa:EQM13_15285"/>
<sequence length="194" mass="22589">MQKLIEYANEIMEYISTYKEVRSCTLYGSLANNNFDEYSDIDIEIDVSGYDNSLFVTRLSEIMAIKYPIIFSDYAPSLIPESYVVSIAIDENNPFCVVDFKCVANPHYTTLGKKDFILDKVEHTMKIWTANCKHYLRGIDCQSDITKMAKRIIGAEKISYMSELELLDVTLNWLEQNCEEKHYKYVSNCRKFIE</sequence>
<dbReference type="EMBL" id="CP035282">
    <property type="protein sequence ID" value="QAT62835.1"/>
    <property type="molecule type" value="Genomic_DNA"/>
</dbReference>
<dbReference type="InterPro" id="IPR041633">
    <property type="entry name" value="Polbeta"/>
</dbReference>
<dbReference type="Proteomes" id="UP000287969">
    <property type="component" value="Chromosome"/>
</dbReference>
<dbReference type="Pfam" id="PF18765">
    <property type="entry name" value="Polbeta"/>
    <property type="match status" value="1"/>
</dbReference>
<evidence type="ECO:0000313" key="2">
    <source>
        <dbReference type="EMBL" id="QAT62835.1"/>
    </source>
</evidence>
<keyword evidence="2" id="KW-0808">Transferase</keyword>
<gene>
    <name evidence="2" type="ORF">EQM13_15285</name>
</gene>
<keyword evidence="3" id="KW-1185">Reference proteome</keyword>